<dbReference type="EMBL" id="AZJT01000057">
    <property type="protein sequence ID" value="ETW88871.1"/>
    <property type="molecule type" value="Genomic_DNA"/>
</dbReference>
<gene>
    <name evidence="1" type="ORF">X841_07450</name>
</gene>
<proteinExistence type="predicted"/>
<sequence length="34" mass="3721">MAVYGTEGLVYKTNLLANKSVLELALELFQGSFT</sequence>
<evidence type="ECO:0000313" key="1">
    <source>
        <dbReference type="EMBL" id="ETW88871.1"/>
    </source>
</evidence>
<name>A0A0E2Q0A0_STRTR</name>
<organism evidence="1 2">
    <name type="scientific">Streptococcus thermophilus M17PTZA496</name>
    <dbReference type="NCBI Taxonomy" id="1433289"/>
    <lineage>
        <taxon>Bacteria</taxon>
        <taxon>Bacillati</taxon>
        <taxon>Bacillota</taxon>
        <taxon>Bacilli</taxon>
        <taxon>Lactobacillales</taxon>
        <taxon>Streptococcaceae</taxon>
        <taxon>Streptococcus</taxon>
    </lineage>
</organism>
<dbReference type="Proteomes" id="UP000024559">
    <property type="component" value="Chromosome"/>
</dbReference>
<evidence type="ECO:0000313" key="2">
    <source>
        <dbReference type="Proteomes" id="UP000024559"/>
    </source>
</evidence>
<protein>
    <submittedName>
        <fullName evidence="1">Uncharacterized protein</fullName>
    </submittedName>
</protein>
<dbReference type="AlphaFoldDB" id="A0A0E2Q0A0"/>
<comment type="caution">
    <text evidence="1">The sequence shown here is derived from an EMBL/GenBank/DDBJ whole genome shotgun (WGS) entry which is preliminary data.</text>
</comment>
<dbReference type="PATRIC" id="fig|1433289.7.peg.1537"/>
<dbReference type="HOGENOM" id="CLU_3376438_0_0_9"/>
<reference evidence="2" key="1">
    <citation type="submission" date="2013-12" db="EMBL/GenBank/DDBJ databases">
        <title>Genome sequences of Streptococcus thermophilus strains MTH17CL396 and M17PTZA496 isolated from Fontina cheese in Valle d'Aosta region (Italy).</title>
        <authorList>
            <person name="Treu L."/>
            <person name="Giacomini A."/>
            <person name="Corich V."/>
            <person name="Vendramin V."/>
            <person name="Bovo B."/>
        </authorList>
    </citation>
    <scope>NUCLEOTIDE SEQUENCE [LARGE SCALE GENOMIC DNA]</scope>
    <source>
        <strain evidence="2">M17PTZA496</strain>
    </source>
</reference>
<accession>A0A0E2Q0A0</accession>